<dbReference type="GO" id="GO:0016740">
    <property type="term" value="F:transferase activity"/>
    <property type="evidence" value="ECO:0007669"/>
    <property type="project" value="UniProtKB-KW"/>
</dbReference>
<dbReference type="OrthoDB" id="9797603at2"/>
<feature type="domain" description="Aminoglycoside phosphotransferase" evidence="1">
    <location>
        <begin position="31"/>
        <end position="259"/>
    </location>
</feature>
<dbReference type="Gene3D" id="3.30.200.20">
    <property type="entry name" value="Phosphorylase Kinase, domain 1"/>
    <property type="match status" value="1"/>
</dbReference>
<keyword evidence="3" id="KW-1185">Reference proteome</keyword>
<evidence type="ECO:0000313" key="2">
    <source>
        <dbReference type="EMBL" id="RXZ72904.1"/>
    </source>
</evidence>
<dbReference type="InterPro" id="IPR002575">
    <property type="entry name" value="Aminoglycoside_PTrfase"/>
</dbReference>
<protein>
    <submittedName>
        <fullName evidence="2">Aminoglycoside phosphotransferase family protein</fullName>
    </submittedName>
</protein>
<dbReference type="Proteomes" id="UP000293865">
    <property type="component" value="Unassembled WGS sequence"/>
</dbReference>
<dbReference type="EMBL" id="SDPN01000002">
    <property type="protein sequence ID" value="RXZ72904.1"/>
    <property type="molecule type" value="Genomic_DNA"/>
</dbReference>
<reference evidence="2 3" key="1">
    <citation type="submission" date="2019-01" db="EMBL/GenBank/DDBJ databases">
        <title>Agromyces.</title>
        <authorList>
            <person name="Li J."/>
        </authorList>
    </citation>
    <scope>NUCLEOTIDE SEQUENCE [LARGE SCALE GENOMIC DNA]</scope>
    <source>
        <strain evidence="2 3">DSM 15934</strain>
    </source>
</reference>
<dbReference type="Gene3D" id="3.90.1200.10">
    <property type="match status" value="1"/>
</dbReference>
<evidence type="ECO:0000259" key="1">
    <source>
        <dbReference type="Pfam" id="PF01636"/>
    </source>
</evidence>
<dbReference type="AlphaFoldDB" id="A0A4Q2L3Z3"/>
<sequence length="299" mass="32288">MDAAATIDVELVTALVADQFPQWSQLPISQVLPGGWDNRTFRLGDELSVRLPSSEGYVLQVEKEQRWLPILAPQLRVPVPEPVGIGQPSERFPFPWSVYRWLPGHAASADLIAHDAAFAADLGDFLADLQRADASGGPLPGAHNFSRGDSPAVYDAQTRQAIEALGDTIDAAVVGEVWDAALSTRWQAEPVWFHGDVSEGNLLVDGGQLAAVIDFGTSGIGDPACDLVIGLTTFRGDAREAFREHRELDADTWARARGWAIWKALIVAAGMAGSHSPETEARKARRTIDAVIEDHLASN</sequence>
<keyword evidence="2" id="KW-0808">Transferase</keyword>
<dbReference type="CDD" id="cd05155">
    <property type="entry name" value="APH_ChoK_like_1"/>
    <property type="match status" value="1"/>
</dbReference>
<organism evidence="2 3">
    <name type="scientific">Agromyces albus</name>
    <dbReference type="NCBI Taxonomy" id="205332"/>
    <lineage>
        <taxon>Bacteria</taxon>
        <taxon>Bacillati</taxon>
        <taxon>Actinomycetota</taxon>
        <taxon>Actinomycetes</taxon>
        <taxon>Micrococcales</taxon>
        <taxon>Microbacteriaceae</taxon>
        <taxon>Agromyces</taxon>
    </lineage>
</organism>
<name>A0A4Q2L3Z3_9MICO</name>
<dbReference type="Pfam" id="PF01636">
    <property type="entry name" value="APH"/>
    <property type="match status" value="1"/>
</dbReference>
<dbReference type="PANTHER" id="PTHR21310:SF42">
    <property type="entry name" value="BIFUNCTIONAL AAC_APH"/>
    <property type="match status" value="1"/>
</dbReference>
<dbReference type="InterPro" id="IPR011009">
    <property type="entry name" value="Kinase-like_dom_sf"/>
</dbReference>
<gene>
    <name evidence="2" type="ORF">ESP51_01365</name>
</gene>
<dbReference type="PANTHER" id="PTHR21310">
    <property type="entry name" value="AMINOGLYCOSIDE PHOSPHOTRANSFERASE-RELATED-RELATED"/>
    <property type="match status" value="1"/>
</dbReference>
<comment type="caution">
    <text evidence="2">The sequence shown here is derived from an EMBL/GenBank/DDBJ whole genome shotgun (WGS) entry which is preliminary data.</text>
</comment>
<dbReference type="InterPro" id="IPR051678">
    <property type="entry name" value="AGP_Transferase"/>
</dbReference>
<dbReference type="RefSeq" id="WP_129519091.1">
    <property type="nucleotide sequence ID" value="NZ_SDPN01000002.1"/>
</dbReference>
<dbReference type="SUPFAM" id="SSF56112">
    <property type="entry name" value="Protein kinase-like (PK-like)"/>
    <property type="match status" value="1"/>
</dbReference>
<proteinExistence type="predicted"/>
<evidence type="ECO:0000313" key="3">
    <source>
        <dbReference type="Proteomes" id="UP000293865"/>
    </source>
</evidence>
<accession>A0A4Q2L3Z3</accession>